<reference evidence="1 2" key="1">
    <citation type="submission" date="2020-08" db="EMBL/GenBank/DDBJ databases">
        <title>Sequencing the genomes of 1000 actinobacteria strains.</title>
        <authorList>
            <person name="Klenk H.-P."/>
        </authorList>
    </citation>
    <scope>NUCLEOTIDE SEQUENCE [LARGE SCALE GENOMIC DNA]</scope>
    <source>
        <strain evidence="1 2">DSM 45886</strain>
    </source>
</reference>
<evidence type="ECO:0008006" key="3">
    <source>
        <dbReference type="Google" id="ProtNLM"/>
    </source>
</evidence>
<comment type="caution">
    <text evidence="1">The sequence shown here is derived from an EMBL/GenBank/DDBJ whole genome shotgun (WGS) entry which is preliminary data.</text>
</comment>
<evidence type="ECO:0000313" key="1">
    <source>
        <dbReference type="EMBL" id="MBB4960740.1"/>
    </source>
</evidence>
<organism evidence="1 2">
    <name type="scientific">Micromonospora polyrhachis</name>
    <dbReference type="NCBI Taxonomy" id="1282883"/>
    <lineage>
        <taxon>Bacteria</taxon>
        <taxon>Bacillati</taxon>
        <taxon>Actinomycetota</taxon>
        <taxon>Actinomycetes</taxon>
        <taxon>Micromonosporales</taxon>
        <taxon>Micromonosporaceae</taxon>
        <taxon>Micromonospora</taxon>
    </lineage>
</organism>
<dbReference type="Proteomes" id="UP000578819">
    <property type="component" value="Unassembled WGS sequence"/>
</dbReference>
<proteinExistence type="predicted"/>
<dbReference type="Gene3D" id="3.30.530.20">
    <property type="match status" value="1"/>
</dbReference>
<dbReference type="InterPro" id="IPR023393">
    <property type="entry name" value="START-like_dom_sf"/>
</dbReference>
<protein>
    <recommendedName>
        <fullName evidence="3">Polyketide cyclase / dehydrase and lipid transport</fullName>
    </recommendedName>
</protein>
<name>A0A7W7WR57_9ACTN</name>
<accession>A0A7W7WR57</accession>
<keyword evidence="2" id="KW-1185">Reference proteome</keyword>
<evidence type="ECO:0000313" key="2">
    <source>
        <dbReference type="Proteomes" id="UP000578819"/>
    </source>
</evidence>
<dbReference type="EMBL" id="JACHJW010000001">
    <property type="protein sequence ID" value="MBB4960740.1"/>
    <property type="molecule type" value="Genomic_DNA"/>
</dbReference>
<dbReference type="SUPFAM" id="SSF55961">
    <property type="entry name" value="Bet v1-like"/>
    <property type="match status" value="1"/>
</dbReference>
<dbReference type="AlphaFoldDB" id="A0A7W7WR57"/>
<sequence>MREVIFEGPAVLGSTGRMRPASGPTVSFSVTVADPDRVFTNTSSMPGATLTFEHVVEPAPEGALVTVTIRIDGPLAPLWRRIIGRGIADAARSSVVGLLTYLDSA</sequence>
<gene>
    <name evidence="1" type="ORF">FHR38_004473</name>
</gene>